<proteinExistence type="predicted"/>
<accession>A0AAD7R350</accession>
<dbReference type="CDD" id="cd01650">
    <property type="entry name" value="RT_nLTR_like"/>
    <property type="match status" value="1"/>
</dbReference>
<keyword evidence="3" id="KW-1185">Reference proteome</keyword>
<evidence type="ECO:0000259" key="1">
    <source>
        <dbReference type="Pfam" id="PF00078"/>
    </source>
</evidence>
<feature type="domain" description="Reverse transcriptase" evidence="1">
    <location>
        <begin position="114"/>
        <end position="353"/>
    </location>
</feature>
<organism evidence="2 3">
    <name type="scientific">Aldrovandia affinis</name>
    <dbReference type="NCBI Taxonomy" id="143900"/>
    <lineage>
        <taxon>Eukaryota</taxon>
        <taxon>Metazoa</taxon>
        <taxon>Chordata</taxon>
        <taxon>Craniata</taxon>
        <taxon>Vertebrata</taxon>
        <taxon>Euteleostomi</taxon>
        <taxon>Actinopterygii</taxon>
        <taxon>Neopterygii</taxon>
        <taxon>Teleostei</taxon>
        <taxon>Notacanthiformes</taxon>
        <taxon>Halosauridae</taxon>
        <taxon>Aldrovandia</taxon>
    </lineage>
</organism>
<dbReference type="AlphaFoldDB" id="A0AAD7R350"/>
<protein>
    <recommendedName>
        <fullName evidence="1">Reverse transcriptase domain-containing protein</fullName>
    </recommendedName>
</protein>
<dbReference type="PANTHER" id="PTHR19446">
    <property type="entry name" value="REVERSE TRANSCRIPTASES"/>
    <property type="match status" value="1"/>
</dbReference>
<dbReference type="InterPro" id="IPR043502">
    <property type="entry name" value="DNA/RNA_pol_sf"/>
</dbReference>
<dbReference type="Pfam" id="PF00078">
    <property type="entry name" value="RVT_1"/>
    <property type="match status" value="1"/>
</dbReference>
<dbReference type="InterPro" id="IPR000477">
    <property type="entry name" value="RT_dom"/>
</dbReference>
<comment type="caution">
    <text evidence="2">The sequence shown here is derived from an EMBL/GenBank/DDBJ whole genome shotgun (WGS) entry which is preliminary data.</text>
</comment>
<reference evidence="2" key="1">
    <citation type="journal article" date="2023" name="Science">
        <title>Genome structures resolve the early diversification of teleost fishes.</title>
        <authorList>
            <person name="Parey E."/>
            <person name="Louis A."/>
            <person name="Montfort J."/>
            <person name="Bouchez O."/>
            <person name="Roques C."/>
            <person name="Iampietro C."/>
            <person name="Lluch J."/>
            <person name="Castinel A."/>
            <person name="Donnadieu C."/>
            <person name="Desvignes T."/>
            <person name="Floi Bucao C."/>
            <person name="Jouanno E."/>
            <person name="Wen M."/>
            <person name="Mejri S."/>
            <person name="Dirks R."/>
            <person name="Jansen H."/>
            <person name="Henkel C."/>
            <person name="Chen W.J."/>
            <person name="Zahm M."/>
            <person name="Cabau C."/>
            <person name="Klopp C."/>
            <person name="Thompson A.W."/>
            <person name="Robinson-Rechavi M."/>
            <person name="Braasch I."/>
            <person name="Lecointre G."/>
            <person name="Bobe J."/>
            <person name="Postlethwait J.H."/>
            <person name="Berthelot C."/>
            <person name="Roest Crollius H."/>
            <person name="Guiguen Y."/>
        </authorList>
    </citation>
    <scope>NUCLEOTIDE SEQUENCE</scope>
    <source>
        <strain evidence="2">NC1722</strain>
    </source>
</reference>
<dbReference type="SUPFAM" id="SSF56672">
    <property type="entry name" value="DNA/RNA polymerases"/>
    <property type="match status" value="1"/>
</dbReference>
<gene>
    <name evidence="2" type="ORF">AAFF_G00017170</name>
</gene>
<evidence type="ECO:0000313" key="2">
    <source>
        <dbReference type="EMBL" id="KAJ8358280.1"/>
    </source>
</evidence>
<sequence length="632" mass="71039">MQVVQAFYEGLFKEQGTEEEYEERFLEAPGPALGAEAAGQLAAPLSIEEVWQALRTGKKGKTPGGDGLPYEWYVAMWDVLGEDLVAVFRECLEEGLSPSMRKGVIKLLFKRKGDRADLKNWRPITLLGTDYKILTRVLTTRLRGVCCTLIHTDQMCGIPGRRVADALGLVREVVHFVRDRGLRGVLIGLDLEKAYDRVSHLERLGLGPVFGGWVRRLYTQVESAVLVNGWQMSWFPVRAGVRQGCPLSPLLFMCQLEMWARAVRADAQIRGLPLPGAGGAQFKCALYMDDVTVFCADQPSVDRLVRVCGWFGKATSARLNMVKSEALILGGLAEQWRVPFVIQPEMIKVLGVWFGSEGAVERSWRDRLAIVQRKLGLWTGRSMTLLGRALVLRNVVLPLLLHVAQRPYGWTVPGYLVEVPRFVQQHSLAAWPATEWRPRAVVAHVAGFGKPVVIGQFRTTELATIWKRVAERSLRNEHRVVAWQAVHGCLPVRDLFYRRRLARVRTCPREGCGAEETVSHVLWDCGYARRVRTLVMGVFGKFVSVGDVTKDFVVYGLLARNYGVVDGACGWVLACCLKVALWRARNLWVAKRVALSDQEGRALMMGLVREYVGSDRRRWGEPYVQRTWKGLG</sequence>
<evidence type="ECO:0000313" key="3">
    <source>
        <dbReference type="Proteomes" id="UP001221898"/>
    </source>
</evidence>
<dbReference type="EMBL" id="JAINUG010001059">
    <property type="protein sequence ID" value="KAJ8358280.1"/>
    <property type="molecule type" value="Genomic_DNA"/>
</dbReference>
<dbReference type="Proteomes" id="UP001221898">
    <property type="component" value="Unassembled WGS sequence"/>
</dbReference>
<name>A0AAD7R350_9TELE</name>